<feature type="domain" description="Smad anchor for receptor activation-like C-terminal" evidence="1">
    <location>
        <begin position="1"/>
        <end position="83"/>
    </location>
</feature>
<organism evidence="2 3">
    <name type="scientific">Phrynocephalus forsythii</name>
    <dbReference type="NCBI Taxonomy" id="171643"/>
    <lineage>
        <taxon>Eukaryota</taxon>
        <taxon>Metazoa</taxon>
        <taxon>Chordata</taxon>
        <taxon>Craniata</taxon>
        <taxon>Vertebrata</taxon>
        <taxon>Euteleostomi</taxon>
        <taxon>Lepidosauria</taxon>
        <taxon>Squamata</taxon>
        <taxon>Bifurcata</taxon>
        <taxon>Unidentata</taxon>
        <taxon>Episquamata</taxon>
        <taxon>Toxicofera</taxon>
        <taxon>Iguania</taxon>
        <taxon>Acrodonta</taxon>
        <taxon>Agamidae</taxon>
        <taxon>Agaminae</taxon>
        <taxon>Phrynocephalus</taxon>
    </lineage>
</organism>
<evidence type="ECO:0000313" key="3">
    <source>
        <dbReference type="Proteomes" id="UP001142489"/>
    </source>
</evidence>
<keyword evidence="3" id="KW-1185">Reference proteome</keyword>
<dbReference type="PANTHER" id="PTHR46319:SF1">
    <property type="entry name" value="ZINC FINGER FYVE DOMAIN-CONTAINING PROTEIN 16"/>
    <property type="match status" value="1"/>
</dbReference>
<reference evidence="2" key="1">
    <citation type="journal article" date="2023" name="DNA Res.">
        <title>Chromosome-level genome assembly of Phrynocephalus forsythii using third-generation DNA sequencing and Hi-C analysis.</title>
        <authorList>
            <person name="Qi Y."/>
            <person name="Zhao W."/>
            <person name="Zhao Y."/>
            <person name="Niu C."/>
            <person name="Cao S."/>
            <person name="Zhang Y."/>
        </authorList>
    </citation>
    <scope>NUCLEOTIDE SEQUENCE</scope>
    <source>
        <tissue evidence="2">Muscle</tissue>
    </source>
</reference>
<dbReference type="GO" id="GO:0006622">
    <property type="term" value="P:protein targeting to lysosome"/>
    <property type="evidence" value="ECO:0007669"/>
    <property type="project" value="TreeGrafter"/>
</dbReference>
<comment type="caution">
    <text evidence="2">The sequence shown here is derived from an EMBL/GenBank/DDBJ whole genome shotgun (WGS) entry which is preliminary data.</text>
</comment>
<proteinExistence type="predicted"/>
<protein>
    <recommendedName>
        <fullName evidence="1">Smad anchor for receptor activation-like C-terminal domain-containing protein</fullName>
    </recommendedName>
</protein>
<name>A0A9Q1B595_9SAUR</name>
<dbReference type="Pfam" id="PF11979">
    <property type="entry name" value="SARA_C"/>
    <property type="match status" value="1"/>
</dbReference>
<gene>
    <name evidence="2" type="ORF">JRQ81_013760</name>
</gene>
<dbReference type="Proteomes" id="UP001142489">
    <property type="component" value="Unassembled WGS sequence"/>
</dbReference>
<dbReference type="GO" id="GO:0031901">
    <property type="term" value="C:early endosome membrane"/>
    <property type="evidence" value="ECO:0007669"/>
    <property type="project" value="TreeGrafter"/>
</dbReference>
<dbReference type="InterPro" id="IPR022557">
    <property type="entry name" value="SARA-like_C"/>
</dbReference>
<sequence>MEGVHSEKIVQEESFEMDGKCVKCTEVFYLLKTSELSGHAHQFAKEIALASCTAFRPHLKTLKSNGMNKIGLRVSMDTDMVSFINDRAMHLHKVVLRVTSLYFMLEKTELLAMISTKVVTLLETRSSKRRNKSTEAWYPLICDRTRLICVPDNVSKARHRPVAPHEKGSLRIFGDRSGM</sequence>
<dbReference type="AlphaFoldDB" id="A0A9Q1B595"/>
<dbReference type="OrthoDB" id="5872154at2759"/>
<dbReference type="GO" id="GO:0016197">
    <property type="term" value="P:endosomal transport"/>
    <property type="evidence" value="ECO:0007669"/>
    <property type="project" value="TreeGrafter"/>
</dbReference>
<dbReference type="PANTHER" id="PTHR46319">
    <property type="entry name" value="ZINC FINGER FYVE DOMAIN-CONTAINING PROTEIN"/>
    <property type="match status" value="1"/>
</dbReference>
<evidence type="ECO:0000313" key="2">
    <source>
        <dbReference type="EMBL" id="KAJ7335819.1"/>
    </source>
</evidence>
<evidence type="ECO:0000259" key="1">
    <source>
        <dbReference type="Pfam" id="PF11979"/>
    </source>
</evidence>
<accession>A0A9Q1B595</accession>
<dbReference type="Gene3D" id="3.30.500.40">
    <property type="match status" value="1"/>
</dbReference>
<dbReference type="EMBL" id="JAPFRF010000004">
    <property type="protein sequence ID" value="KAJ7335819.1"/>
    <property type="molecule type" value="Genomic_DNA"/>
</dbReference>